<dbReference type="Proteomes" id="UP000233551">
    <property type="component" value="Unassembled WGS sequence"/>
</dbReference>
<protein>
    <submittedName>
        <fullName evidence="1">Uncharacterized protein</fullName>
    </submittedName>
</protein>
<reference evidence="1 2" key="1">
    <citation type="submission" date="2017-11" db="EMBL/GenBank/DDBJ databases">
        <title>De-novo sequencing of pomegranate (Punica granatum L.) genome.</title>
        <authorList>
            <person name="Akparov Z."/>
            <person name="Amiraslanov A."/>
            <person name="Hajiyeva S."/>
            <person name="Abbasov M."/>
            <person name="Kaur K."/>
            <person name="Hamwieh A."/>
            <person name="Solovyev V."/>
            <person name="Salamov A."/>
            <person name="Braich B."/>
            <person name="Kosarev P."/>
            <person name="Mahmoud A."/>
            <person name="Hajiyev E."/>
            <person name="Babayeva S."/>
            <person name="Izzatullayeva V."/>
            <person name="Mammadov A."/>
            <person name="Mammadov A."/>
            <person name="Sharifova S."/>
            <person name="Ojaghi J."/>
            <person name="Eynullazada K."/>
            <person name="Bayramov B."/>
            <person name="Abdulazimova A."/>
            <person name="Shahmuradov I."/>
        </authorList>
    </citation>
    <scope>NUCLEOTIDE SEQUENCE [LARGE SCALE GENOMIC DNA]</scope>
    <source>
        <strain evidence="2">cv. AG2017</strain>
        <tissue evidence="1">Leaf</tissue>
    </source>
</reference>
<accession>A0A2I0IQJ4</accession>
<dbReference type="AlphaFoldDB" id="A0A2I0IQJ4"/>
<keyword evidence="2" id="KW-1185">Reference proteome</keyword>
<name>A0A2I0IQJ4_PUNGR</name>
<evidence type="ECO:0000313" key="1">
    <source>
        <dbReference type="EMBL" id="PKI45983.1"/>
    </source>
</evidence>
<sequence length="97" mass="10264">MVGFATLCEPSHGVPGPWVAREFSGGLNFLTFPGQICANKVRYGHDVASSDFFSSRGIGRGRLACRKRMFDGSGDGGGGMIGEVVAHGLILESMTNR</sequence>
<comment type="caution">
    <text evidence="1">The sequence shown here is derived from an EMBL/GenBank/DDBJ whole genome shotgun (WGS) entry which is preliminary data.</text>
</comment>
<evidence type="ECO:0000313" key="2">
    <source>
        <dbReference type="Proteomes" id="UP000233551"/>
    </source>
</evidence>
<proteinExistence type="predicted"/>
<organism evidence="1 2">
    <name type="scientific">Punica granatum</name>
    <name type="common">Pomegranate</name>
    <dbReference type="NCBI Taxonomy" id="22663"/>
    <lineage>
        <taxon>Eukaryota</taxon>
        <taxon>Viridiplantae</taxon>
        <taxon>Streptophyta</taxon>
        <taxon>Embryophyta</taxon>
        <taxon>Tracheophyta</taxon>
        <taxon>Spermatophyta</taxon>
        <taxon>Magnoliopsida</taxon>
        <taxon>eudicotyledons</taxon>
        <taxon>Gunneridae</taxon>
        <taxon>Pentapetalae</taxon>
        <taxon>rosids</taxon>
        <taxon>malvids</taxon>
        <taxon>Myrtales</taxon>
        <taxon>Lythraceae</taxon>
        <taxon>Punica</taxon>
    </lineage>
</organism>
<dbReference type="EMBL" id="PGOL01002681">
    <property type="protein sequence ID" value="PKI45983.1"/>
    <property type="molecule type" value="Genomic_DNA"/>
</dbReference>
<gene>
    <name evidence="1" type="ORF">CRG98_033623</name>
</gene>